<comment type="caution">
    <text evidence="1">The sequence shown here is derived from an EMBL/GenBank/DDBJ whole genome shotgun (WGS) entry which is preliminary data.</text>
</comment>
<evidence type="ECO:0000313" key="2">
    <source>
        <dbReference type="Proteomes" id="UP001597546"/>
    </source>
</evidence>
<evidence type="ECO:0000313" key="1">
    <source>
        <dbReference type="EMBL" id="MFD2733538.1"/>
    </source>
</evidence>
<reference evidence="2" key="1">
    <citation type="journal article" date="2019" name="Int. J. Syst. Evol. Microbiol.">
        <title>The Global Catalogue of Microorganisms (GCM) 10K type strain sequencing project: providing services to taxonomists for standard genome sequencing and annotation.</title>
        <authorList>
            <consortium name="The Broad Institute Genomics Platform"/>
            <consortium name="The Broad Institute Genome Sequencing Center for Infectious Disease"/>
            <person name="Wu L."/>
            <person name="Ma J."/>
        </authorList>
    </citation>
    <scope>NUCLEOTIDE SEQUENCE [LARGE SCALE GENOMIC DNA]</scope>
    <source>
        <strain evidence="2">KCTC 42456</strain>
    </source>
</reference>
<organism evidence="1 2">
    <name type="scientific">Pedobacter alpinus</name>
    <dbReference type="NCBI Taxonomy" id="1590643"/>
    <lineage>
        <taxon>Bacteria</taxon>
        <taxon>Pseudomonadati</taxon>
        <taxon>Bacteroidota</taxon>
        <taxon>Sphingobacteriia</taxon>
        <taxon>Sphingobacteriales</taxon>
        <taxon>Sphingobacteriaceae</taxon>
        <taxon>Pedobacter</taxon>
    </lineage>
</organism>
<dbReference type="Proteomes" id="UP001597546">
    <property type="component" value="Unassembled WGS sequence"/>
</dbReference>
<gene>
    <name evidence="1" type="ORF">ACFSSE_17650</name>
</gene>
<accession>A0ABW5TXD0</accession>
<name>A0ABW5TXD0_9SPHI</name>
<sequence>MIIDWNKLQPYKATKSKSFEQLCYQVASRLYSSEGSFTPVDDSGGGDGVEFYLTMPDGSEWEWQAKYYEGLARLSVSGRKSSIISSLKRATDKHSKLNIWYLCLTIDLTPEEDEWVKTELIKHIPKAYPAKIVVWNQSFLHEKINQPKFNGLKQSFFNELELSSEWFNKAFERSFSVVKNKFDDLLYVPNDEFEYYYVNPILCNEKFVEQRINYYLRKLDDLYEDVQVKLKNLNYTNDQWRPLFNEYIERYTEFNVEIDKLLPKLKERLKNITPNNFEKLIGEKYEDEIMFFTSIRDGLDEFRINWHNANIQETTEEQKKENIEQWSRIRKIETVYKEFIEELKYYVSYCEIPIKWRSAHYLGNGGDGKTNFSVALVKEYLSAQLPAIYIPAIWFTGANPLSDQILTNLDIKSEYNFEDLLDCLDELGKIYDRRIPVVLDGLNEAVDAQGFFNDRIKLDLPQLEIEFLHRKNLVLLTTCRTSYQTEIWGEIKSDDKRFHPIYGFTNQGDKKKLIRNYFNHYKIQADLSFLALERFKKPLYLKLFCESVNIERKEIKEATLGFDSIYSIFESFVSLCDDNVFKRIKKASKLAPTANNRKLASKVLSEIAEQLWQKHLRAFPLDELIIIADGRSDIDYKYSITKALLDEELLFIRNWHNGEEHVFLTYDLMTGYFIAKYLVDSIMNFKHFFNSDQIELLISDDYNKLHPNHEDIIDGLCSVLPIKHSLFVHDLIRKPIKEQSAAEKLLFEKSIGATILLSPEYIPSKQVDYFKILSRNSGNLIKLISLSEDVLFVSNHPFNFNFWSSRLAELSMSERDITWSEYLRNLNEDFLSDIIIEFESLQVSSSLTEEQKEKIYLVADYLKWIFTSTNKTLKGKSSNALYQFAIKFPELFLKEFYSSAKINDPSVFEWMILVLYNSIIFLIKDSRDDLKKHLIELSVFLSNEVFHENGAYKTNHLITRNYSFNILKLLVRKIPEVATVVDLESIKINFKNVGVIKWSEAKDINEEDYSDGNSLIDYNFEKYKMPYISKGVGDRYKKTPKYVSVLDKLRWRAYQLGYDFKLFGALDIQIAKYQHWDEKFASTERYADKYIEIAFLEYCGYLDGHNHFDSHDDIGYLRSFEIKHDPTELVSVDDGCLSHIRFVKRDFINSNISLNKWCNDHSIPDITEYLERNSFQEKIGDWVLLHSLVHQNKKLKERQIYFKVDTVFVKNKDLEDARQAFTIKTELGRANNSIPYTTNIHESEIPDADIIPYNDFIEWHYSLESEVVEREYTKIVLIENGKRLNDKKSDKLWNMIVSQSHFISHPRIKPTGYSMPLIRFRTPDEAENTLEDDFKRLDIELLEEKFIKKESQNISKKIDVFMPIRYLRDKVYLCKNMIDKLNLSSPYAITDLYDENGSLASFNYTYEVEYVDQETFTYLRKDLLNKYLRDNDFAMFQIVWGERDYYPIDGNWDNDRKRSQTRDWATFYKAIEYNYKR</sequence>
<protein>
    <recommendedName>
        <fullName evidence="3">NACHT domain-containing protein</fullName>
    </recommendedName>
</protein>
<dbReference type="RefSeq" id="WP_379045069.1">
    <property type="nucleotide sequence ID" value="NZ_JBHSKW010000051.1"/>
</dbReference>
<keyword evidence="2" id="KW-1185">Reference proteome</keyword>
<dbReference type="EMBL" id="JBHULV010000056">
    <property type="protein sequence ID" value="MFD2733538.1"/>
    <property type="molecule type" value="Genomic_DNA"/>
</dbReference>
<evidence type="ECO:0008006" key="3">
    <source>
        <dbReference type="Google" id="ProtNLM"/>
    </source>
</evidence>
<proteinExistence type="predicted"/>